<dbReference type="Proteomes" id="UP000241764">
    <property type="component" value="Unassembled WGS sequence"/>
</dbReference>
<proteinExistence type="predicted"/>
<dbReference type="OrthoDB" id="8278071at2"/>
<keyword evidence="2" id="KW-1185">Reference proteome</keyword>
<name>A0A2P7BDV6_9HYPH</name>
<evidence type="ECO:0000313" key="1">
    <source>
        <dbReference type="EMBL" id="PSH64660.1"/>
    </source>
</evidence>
<evidence type="ECO:0000313" key="2">
    <source>
        <dbReference type="Proteomes" id="UP000241764"/>
    </source>
</evidence>
<comment type="caution">
    <text evidence="1">The sequence shown here is derived from an EMBL/GenBank/DDBJ whole genome shotgun (WGS) entry which is preliminary data.</text>
</comment>
<dbReference type="EMBL" id="PGGM01000004">
    <property type="protein sequence ID" value="PSH64660.1"/>
    <property type="molecule type" value="Genomic_DNA"/>
</dbReference>
<dbReference type="RefSeq" id="WP_106664205.1">
    <property type="nucleotide sequence ID" value="NZ_PGGM01000004.1"/>
</dbReference>
<reference evidence="2" key="1">
    <citation type="submission" date="2017-11" db="EMBL/GenBank/DDBJ databases">
        <authorList>
            <person name="Kuznetsova I."/>
            <person name="Sazanova A."/>
            <person name="Chirak E."/>
            <person name="Safronova V."/>
            <person name="Willems A."/>
        </authorList>
    </citation>
    <scope>NUCLEOTIDE SEQUENCE [LARGE SCALE GENOMIC DNA]</scope>
    <source>
        <strain evidence="2">CCBAU 03422</strain>
    </source>
</reference>
<gene>
    <name evidence="1" type="ORF">CU103_12315</name>
</gene>
<dbReference type="AlphaFoldDB" id="A0A2P7BDV6"/>
<sequence length="130" mass="14692">MAKESHLNISKDIIKSMDLGALLRTEVIYDDAFTGTRIIEYEFELGTVRKTQWYGAQKFIDGITELRNNNIGNKFNDGEDNAVGTKVASIPMHIWAREIAPRQKDGNQESLKKLLNSADFAPFRTKEGTI</sequence>
<protein>
    <submittedName>
        <fullName evidence="1">Uncharacterized protein</fullName>
    </submittedName>
</protein>
<organism evidence="1 2">
    <name type="scientific">Phyllobacterium sophorae</name>
    <dbReference type="NCBI Taxonomy" id="1520277"/>
    <lineage>
        <taxon>Bacteria</taxon>
        <taxon>Pseudomonadati</taxon>
        <taxon>Pseudomonadota</taxon>
        <taxon>Alphaproteobacteria</taxon>
        <taxon>Hyphomicrobiales</taxon>
        <taxon>Phyllobacteriaceae</taxon>
        <taxon>Phyllobacterium</taxon>
    </lineage>
</organism>
<accession>A0A2P7BDV6</accession>